<evidence type="ECO:0000313" key="7">
    <source>
        <dbReference type="EMBL" id="MBF4766602.1"/>
    </source>
</evidence>
<dbReference type="Gene3D" id="3.40.50.300">
    <property type="entry name" value="P-loop containing nucleotide triphosphate hydrolases"/>
    <property type="match status" value="1"/>
</dbReference>
<dbReference type="GO" id="GO:0016787">
    <property type="term" value="F:hydrolase activity"/>
    <property type="evidence" value="ECO:0007669"/>
    <property type="project" value="UniProtKB-KW"/>
</dbReference>
<accession>A0A930YH12</accession>
<dbReference type="CDD" id="cd18793">
    <property type="entry name" value="SF2_C_SNF"/>
    <property type="match status" value="1"/>
</dbReference>
<dbReference type="InterPro" id="IPR006935">
    <property type="entry name" value="Helicase/UvrB_N"/>
</dbReference>
<evidence type="ECO:0000256" key="3">
    <source>
        <dbReference type="ARBA" id="ARBA00022806"/>
    </source>
</evidence>
<reference evidence="7" key="1">
    <citation type="submission" date="2020-11" db="EMBL/GenBank/DDBJ databases">
        <title>Nocardioides cynanchi sp. nov., isolated from soil of rhizosphere of Cynanchum wilfordii.</title>
        <authorList>
            <person name="Lee J.-S."/>
            <person name="Suh M.K."/>
            <person name="Kim J.-S."/>
        </authorList>
    </citation>
    <scope>NUCLEOTIDE SEQUENCE</scope>
    <source>
        <strain evidence="7">KCTC 19276</strain>
    </source>
</reference>
<dbReference type="PROSITE" id="PS51194">
    <property type="entry name" value="HELICASE_CTER"/>
    <property type="match status" value="1"/>
</dbReference>
<organism evidence="7 8">
    <name type="scientific">Nocardioides agariphilus</name>
    <dbReference type="NCBI Taxonomy" id="433664"/>
    <lineage>
        <taxon>Bacteria</taxon>
        <taxon>Bacillati</taxon>
        <taxon>Actinomycetota</taxon>
        <taxon>Actinomycetes</taxon>
        <taxon>Propionibacteriales</taxon>
        <taxon>Nocardioidaceae</taxon>
        <taxon>Nocardioides</taxon>
    </lineage>
</organism>
<dbReference type="EMBL" id="JADKPO010000002">
    <property type="protein sequence ID" value="MBF4766602.1"/>
    <property type="molecule type" value="Genomic_DNA"/>
</dbReference>
<evidence type="ECO:0000313" key="8">
    <source>
        <dbReference type="Proteomes" id="UP000660668"/>
    </source>
</evidence>
<sequence>MGTAGDHENRAIMSGPESGLFEVVQVGATVTGLAGPEPVKIIAIERLTDDSANVMYRTESGPAERIVYADAVQHIRAVKPGLSFSFDADSNAFLLAAEARRMRLAHLFDPQAALGTSDVQPLPHQLRAVYETMLHKQPLRYVLADDPGAGKTVMAGLLVKELLLRGDAANVMVVSPGVLVDQWDEELREKFGLEFEMLTRDKILNEGNPFARGGLWLARLDVLARNSEGILDKACEVDWDLIIFDEAHKMSATVWGSEVKKTKRYQMAEELGEHTRNLLMMTATPHSGKEEQFQLFMALLDSDRFEGVAREGSRKVDVEDLMRRLVKEELRTFEGTRLFPERFAFTVKYELSHPEKELYVAVTDYVREEMNRADQIEGDKRRRTAVGFALTTLQRRLASSPAAIHRSLERRKARLESELRETRMYASVKSEDLDVPEDWDDLDDLTDEEREALEEKAIAGATSARTPEELETEIAVLDRLLIKSSAVKSSPTYAKWDALRDTLDDNDEMRDDTGARRKVIIFTEHKDTLDDLVRRLTQHLGRDDAVITIHGGTKREDRKKAKETFEQNERCVFLIATDAAGEGVNLHRNAHLLINYDLPWNPNRIEQRFGRVHRIGQPNTCFMWSLVAEDTREGDVYTRLLEKLEEQRVTLGGRVYDVLGQLFQGNALRDLMIAAIREANKPERQRYLTEVVDPKISEGIPELLRANQLVPSAMDDAEIEEMRREMERAEAARLQPHHVEAFFHRAFADVGGSLRMRESHRFEIKRVPSEVKERDRITGYGQPVVDSYHRVTFDPQYVRVEGNNHLATLLHPGHPLMAATMGVVSDRHHDALRRGSILVDRSDLSTEPYVVSLLEHDVTDGRIARDGQPWVISRRAQYVRIDVDGTITALTGSPIPNFEVPTDKEHTLAGKILTEPWAQASDLDQRVIREASVTIARNHANEVTKRTIDRVDKTERLVRERLTREINYWDRRAFELGEQERAGKKTRLPASQMRERAEALVRRLDRRLKDLEQERDISVRPPRVTGACLVVTQGWLDAQDDPEGADARARETTRVERLAVDAVLRAERALGHRPTEMHHNNPGYDIESDTNASLHFIEVKGRVAGGRTFVLTRQEAVTALNKGDHSVLALVQVAEDDSTTVRYLRHPITQPIDPRAARVEYDWEPFWNDAAEMSQE</sequence>
<dbReference type="GO" id="GO:0005524">
    <property type="term" value="F:ATP binding"/>
    <property type="evidence" value="ECO:0007669"/>
    <property type="project" value="InterPro"/>
</dbReference>
<dbReference type="AlphaFoldDB" id="A0A930YH12"/>
<feature type="domain" description="Helicase C-terminal" evidence="6">
    <location>
        <begin position="498"/>
        <end position="663"/>
    </location>
</feature>
<comment type="caution">
    <text evidence="7">The sequence shown here is derived from an EMBL/GenBank/DDBJ whole genome shotgun (WGS) entry which is preliminary data.</text>
</comment>
<dbReference type="InterPro" id="IPR049730">
    <property type="entry name" value="SNF2/RAD54-like_C"/>
</dbReference>
<dbReference type="Pfam" id="PF13020">
    <property type="entry name" value="NOV_C"/>
    <property type="match status" value="1"/>
</dbReference>
<dbReference type="PROSITE" id="PS51192">
    <property type="entry name" value="HELICASE_ATP_BIND_1"/>
    <property type="match status" value="1"/>
</dbReference>
<keyword evidence="2" id="KW-0378">Hydrolase</keyword>
<dbReference type="InterPro" id="IPR024975">
    <property type="entry name" value="NOV_C"/>
</dbReference>
<dbReference type="CDD" id="cd18011">
    <property type="entry name" value="DEXDc_RapA"/>
    <property type="match status" value="1"/>
</dbReference>
<keyword evidence="8" id="KW-1185">Reference proteome</keyword>
<keyword evidence="1" id="KW-0547">Nucleotide-binding</keyword>
<dbReference type="InterPro" id="IPR057342">
    <property type="entry name" value="DEXDc_RapA"/>
</dbReference>
<dbReference type="PANTHER" id="PTHR45766:SF6">
    <property type="entry name" value="SWI_SNF-RELATED MATRIX-ASSOCIATED ACTIN-DEPENDENT REGULATOR OF CHROMATIN SUBFAMILY A-LIKE PROTEIN 1"/>
    <property type="match status" value="1"/>
</dbReference>
<dbReference type="GO" id="GO:0003677">
    <property type="term" value="F:DNA binding"/>
    <property type="evidence" value="ECO:0007669"/>
    <property type="project" value="InterPro"/>
</dbReference>
<evidence type="ECO:0000256" key="2">
    <source>
        <dbReference type="ARBA" id="ARBA00022801"/>
    </source>
</evidence>
<dbReference type="InterPro" id="IPR001650">
    <property type="entry name" value="Helicase_C-like"/>
</dbReference>
<name>A0A930YH12_9ACTN</name>
<keyword evidence="4" id="KW-0067">ATP-binding</keyword>
<dbReference type="Pfam" id="PF00271">
    <property type="entry name" value="Helicase_C"/>
    <property type="match status" value="1"/>
</dbReference>
<evidence type="ECO:0000256" key="4">
    <source>
        <dbReference type="ARBA" id="ARBA00022840"/>
    </source>
</evidence>
<dbReference type="SMART" id="SM00490">
    <property type="entry name" value="HELICc"/>
    <property type="match status" value="1"/>
</dbReference>
<protein>
    <submittedName>
        <fullName evidence="7">DUF3883 domain-containing protein</fullName>
    </submittedName>
</protein>
<gene>
    <name evidence="7" type="ORF">ISU10_02330</name>
</gene>
<dbReference type="SUPFAM" id="SSF52540">
    <property type="entry name" value="P-loop containing nucleoside triphosphate hydrolases"/>
    <property type="match status" value="2"/>
</dbReference>
<evidence type="ECO:0000259" key="5">
    <source>
        <dbReference type="PROSITE" id="PS51192"/>
    </source>
</evidence>
<dbReference type="InterPro" id="IPR014001">
    <property type="entry name" value="Helicase_ATP-bd"/>
</dbReference>
<dbReference type="SMART" id="SM00487">
    <property type="entry name" value="DEXDc"/>
    <property type="match status" value="1"/>
</dbReference>
<dbReference type="Gene3D" id="3.40.50.10810">
    <property type="entry name" value="Tandem AAA-ATPase domain"/>
    <property type="match status" value="1"/>
</dbReference>
<dbReference type="Pfam" id="PF04851">
    <property type="entry name" value="ResIII"/>
    <property type="match status" value="1"/>
</dbReference>
<evidence type="ECO:0000259" key="6">
    <source>
        <dbReference type="PROSITE" id="PS51194"/>
    </source>
</evidence>
<proteinExistence type="predicted"/>
<keyword evidence="3" id="KW-0347">Helicase</keyword>
<dbReference type="InterPro" id="IPR038718">
    <property type="entry name" value="SNF2-like_sf"/>
</dbReference>
<dbReference type="InterPro" id="IPR027417">
    <property type="entry name" value="P-loop_NTPase"/>
</dbReference>
<dbReference type="RefSeq" id="WP_194694757.1">
    <property type="nucleotide sequence ID" value="NZ_JADKPO010000002.1"/>
</dbReference>
<evidence type="ECO:0000256" key="1">
    <source>
        <dbReference type="ARBA" id="ARBA00022741"/>
    </source>
</evidence>
<feature type="domain" description="Helicase ATP-binding" evidence="5">
    <location>
        <begin position="132"/>
        <end position="303"/>
    </location>
</feature>
<dbReference type="Proteomes" id="UP000660668">
    <property type="component" value="Unassembled WGS sequence"/>
</dbReference>
<dbReference type="PANTHER" id="PTHR45766">
    <property type="entry name" value="DNA ANNEALING HELICASE AND ENDONUCLEASE ZRANB3 FAMILY MEMBER"/>
    <property type="match status" value="1"/>
</dbReference>